<dbReference type="InterPro" id="IPR044645">
    <property type="entry name" value="DG1/EMB2279-like"/>
</dbReference>
<dbReference type="PANTHER" id="PTHR46935:SF2">
    <property type="entry name" value="PENTACOTRIPEPTIDE-REPEAT REGION OF PRORP DOMAIN-CONTAINING PROTEIN"/>
    <property type="match status" value="1"/>
</dbReference>
<dbReference type="PANTHER" id="PTHR46935">
    <property type="entry name" value="OS01G0674700 PROTEIN"/>
    <property type="match status" value="1"/>
</dbReference>
<feature type="repeat" description="PPR" evidence="2">
    <location>
        <begin position="403"/>
        <end position="437"/>
    </location>
</feature>
<dbReference type="Pfam" id="PF13812">
    <property type="entry name" value="PPR_3"/>
    <property type="match status" value="2"/>
</dbReference>
<feature type="region of interest" description="Disordered" evidence="3">
    <location>
        <begin position="729"/>
        <end position="755"/>
    </location>
</feature>
<dbReference type="InterPro" id="IPR011990">
    <property type="entry name" value="TPR-like_helical_dom_sf"/>
</dbReference>
<proteinExistence type="predicted"/>
<protein>
    <recommendedName>
        <fullName evidence="8">Pentatricopeptide repeat-containing protein</fullName>
    </recommendedName>
</protein>
<sequence>MEALSGVPRIPLRKFEPDTDKIKRNLLEKGVQPTPKVIHTLRKKEIQKHNRKLNKTQTDQAPPPPLHLTEESHFKTLKREYMDFNKEVNSKMGVPTVGNPWERLDSLRLRELAGATTEYAGEKLRREELRELGRVFEARKRDELRWVLEDDLEISEEVLNGEKKVWDPLKRRRGEVEVIQFLVDRLSSTKLAIKDWKLSRIMKQSGLAFTEPQLLRIVDGLGAKRCWQTAMSVVEWVYEDKERGRNKSRFAYTKLMAVLGKARKPDDALSVFNLMRGNRHIYPDMAAYHSIAVTLGQAGRLKELLNIMECMRKKPSKLKNIQFKNWDPVLEPDVVVYNAVLNACVPSQQWKAVSWVFIQLRKSGLKPNGATYGLAMEVMLQSGKYDLVHEYFRKMRKSGEAPKALTYKVLVKALWCEGKVNEAVEAVRDMEQRGVVGASSVYYELACCLCSVGRWEDAMLEVDKMKKLSNTRPLAVTFTGMIMSSMRSGHIDDCISIFETMKNHCSPNIGTINTMLKVYGRNDMFSKAKELFEEIKKANSDSCPSLDGHKTLLVPDEFTYSSMLEASASALQWEYFEFVYKEMVISGYQLDQTKHASLLLKASRNGKWHLLENAFNAILEAEDIPNSLYWTEMVLQNVAQEDYMKAVTLINAMALAPFKISEEQWKELFEKYEEKIGQNNLEKLLDYLDNGDVKSEPTVVNLSRALRHLCDSGISGNFSSSIDCGSENVNKSSLDDNVGMTFGEDSDSDEDPPSFSIDLTSMEVDLDNDRESNLLTSTTGLTTDEALNGESSDPLHGSYSTTDITESLVDVDESELEKLLNGVHHSDKSDLPSAYEVLEAWKESRRKDGVLFSSRLGQK</sequence>
<dbReference type="Proteomes" id="UP000583929">
    <property type="component" value="Unassembled WGS sequence"/>
</dbReference>
<accession>A0A7J6I5V7</accession>
<dbReference type="Gene3D" id="1.25.40.10">
    <property type="entry name" value="Tetratricopeptide repeat domain"/>
    <property type="match status" value="3"/>
</dbReference>
<dbReference type="FunFam" id="1.25.40.10:FF:001552">
    <property type="entry name" value="Predicted protein"/>
    <property type="match status" value="1"/>
</dbReference>
<evidence type="ECO:0000256" key="2">
    <source>
        <dbReference type="PROSITE-ProRule" id="PRU00708"/>
    </source>
</evidence>
<dbReference type="Proteomes" id="UP000525078">
    <property type="component" value="Unassembled WGS sequence"/>
</dbReference>
<dbReference type="SUPFAM" id="SSF48452">
    <property type="entry name" value="TPR-like"/>
    <property type="match status" value="1"/>
</dbReference>
<reference evidence="6 7" key="1">
    <citation type="journal article" date="2020" name="bioRxiv">
        <title>Sequence and annotation of 42 cannabis genomes reveals extensive copy number variation in cannabinoid synthesis and pathogen resistance genes.</title>
        <authorList>
            <person name="Mckernan K.J."/>
            <person name="Helbert Y."/>
            <person name="Kane L.T."/>
            <person name="Ebling H."/>
            <person name="Zhang L."/>
            <person name="Liu B."/>
            <person name="Eaton Z."/>
            <person name="Mclaughlin S."/>
            <person name="Kingan S."/>
            <person name="Baybayan P."/>
            <person name="Concepcion G."/>
            <person name="Jordan M."/>
            <person name="Riva A."/>
            <person name="Barbazuk W."/>
            <person name="Harkins T."/>
        </authorList>
    </citation>
    <scope>NUCLEOTIDE SEQUENCE [LARGE SCALE GENOMIC DNA]</scope>
    <source>
        <strain evidence="6 7">cv. Jamaican Lion 4</strain>
        <strain evidence="5">Father</strain>
        <strain evidence="4">Mother</strain>
        <tissue evidence="5">Leaf</tissue>
    </source>
</reference>
<dbReference type="Pfam" id="PF01535">
    <property type="entry name" value="PPR"/>
    <property type="match status" value="2"/>
</dbReference>
<evidence type="ECO:0000313" key="7">
    <source>
        <dbReference type="Proteomes" id="UP000583929"/>
    </source>
</evidence>
<dbReference type="NCBIfam" id="TIGR00756">
    <property type="entry name" value="PPR"/>
    <property type="match status" value="2"/>
</dbReference>
<dbReference type="PROSITE" id="PS51375">
    <property type="entry name" value="PPR"/>
    <property type="match status" value="4"/>
</dbReference>
<feature type="region of interest" description="Disordered" evidence="3">
    <location>
        <begin position="777"/>
        <end position="800"/>
    </location>
</feature>
<dbReference type="InterPro" id="IPR002885">
    <property type="entry name" value="PPR_rpt"/>
</dbReference>
<evidence type="ECO:0000256" key="1">
    <source>
        <dbReference type="ARBA" id="ARBA00022737"/>
    </source>
</evidence>
<feature type="repeat" description="PPR" evidence="2">
    <location>
        <begin position="333"/>
        <end position="367"/>
    </location>
</feature>
<organism evidence="5 7">
    <name type="scientific">Cannabis sativa</name>
    <name type="common">Hemp</name>
    <name type="synonym">Marijuana</name>
    <dbReference type="NCBI Taxonomy" id="3483"/>
    <lineage>
        <taxon>Eukaryota</taxon>
        <taxon>Viridiplantae</taxon>
        <taxon>Streptophyta</taxon>
        <taxon>Embryophyta</taxon>
        <taxon>Tracheophyta</taxon>
        <taxon>Spermatophyta</taxon>
        <taxon>Magnoliopsida</taxon>
        <taxon>eudicotyledons</taxon>
        <taxon>Gunneridae</taxon>
        <taxon>Pentapetalae</taxon>
        <taxon>rosids</taxon>
        <taxon>fabids</taxon>
        <taxon>Rosales</taxon>
        <taxon>Cannabaceae</taxon>
        <taxon>Cannabis</taxon>
    </lineage>
</organism>
<dbReference type="EMBL" id="JAATIQ010000009">
    <property type="protein sequence ID" value="KAF4402030.1"/>
    <property type="molecule type" value="Genomic_DNA"/>
</dbReference>
<feature type="repeat" description="PPR" evidence="2">
    <location>
        <begin position="508"/>
        <end position="542"/>
    </location>
</feature>
<comment type="caution">
    <text evidence="5">The sequence shown here is derived from an EMBL/GenBank/DDBJ whole genome shotgun (WGS) entry which is preliminary data.</text>
</comment>
<dbReference type="GO" id="GO:0009658">
    <property type="term" value="P:chloroplast organization"/>
    <property type="evidence" value="ECO:0007669"/>
    <property type="project" value="InterPro"/>
</dbReference>
<evidence type="ECO:0000313" key="5">
    <source>
        <dbReference type="EMBL" id="KAF4402030.1"/>
    </source>
</evidence>
<feature type="region of interest" description="Disordered" evidence="3">
    <location>
        <begin position="48"/>
        <end position="68"/>
    </location>
</feature>
<evidence type="ECO:0000256" key="3">
    <source>
        <dbReference type="SAM" id="MobiDB-lite"/>
    </source>
</evidence>
<dbReference type="AlphaFoldDB" id="A0A7J6I5V7"/>
<dbReference type="GO" id="GO:0009507">
    <property type="term" value="C:chloroplast"/>
    <property type="evidence" value="ECO:0007669"/>
    <property type="project" value="TreeGrafter"/>
</dbReference>
<gene>
    <name evidence="4" type="ORF">F8388_017295</name>
    <name evidence="5" type="ORF">G4B88_017542</name>
</gene>
<name>A0A7J6I5V7_CANSA</name>
<keyword evidence="1" id="KW-0677">Repeat</keyword>
<evidence type="ECO:0008006" key="8">
    <source>
        <dbReference type="Google" id="ProtNLM"/>
    </source>
</evidence>
<dbReference type="EMBL" id="JAATIP010000092">
    <property type="protein sequence ID" value="KAF4375149.1"/>
    <property type="molecule type" value="Genomic_DNA"/>
</dbReference>
<feature type="repeat" description="PPR" evidence="2">
    <location>
        <begin position="368"/>
        <end position="402"/>
    </location>
</feature>
<evidence type="ECO:0000313" key="4">
    <source>
        <dbReference type="EMBL" id="KAF4375149.1"/>
    </source>
</evidence>
<evidence type="ECO:0000313" key="6">
    <source>
        <dbReference type="Proteomes" id="UP000525078"/>
    </source>
</evidence>
<keyword evidence="7" id="KW-1185">Reference proteome</keyword>